<dbReference type="Pfam" id="PF10327">
    <property type="entry name" value="7TM_GPCR_Sri"/>
    <property type="match status" value="1"/>
</dbReference>
<keyword evidence="3" id="KW-1185">Reference proteome</keyword>
<sequence length="544" mass="62027">MEGLIDISHYPAVHSVFRFLSVPFTLINILGLYVIWKCTPRRVGSYKNYMLFLQLNAILYDLIFSFLIFPIFSFPAGGGYSLGCLSELGISVSVQMPLGFATVAAFLSALGIALFSRQQTILHHGHRFKYSEEKALRICVLITLHPFYLVVPAVLLVMYFVDTTKGMAYHYSKYPLLEEFFVQPTYYAVNVEMKYACISSINLMLFLTILGFVYLITPTFLELQKLKKSTISQKTLELQQKWLKSLTIQTSTFLILFVLPMFWYGIVFFTKNQALAVYSIWVSIIISCHGTVSTVVLFVFYENYRRFFTLLFTFINVYGLYVVWTATPRRIGSYKNYMLLLQFNGVVYDFVMAILIFPICAMPAGGGYGFGLLADFGVSMKVHVPIGVLCATCFLVSIGLAFFARQQAVLTDGHPLKFTNTAFLQLLFGFHPFWLICPLAILCMILVDTERAQRFHYTALTFILLFAFPMSWFGFLFATKNSTWPVYSIWASVMMSIHGTASTIELFIFYEPYRRFLSKMLGVWKKNVAEPTSIIVTATAPNRG</sequence>
<protein>
    <submittedName>
        <fullName evidence="2">Uncharacterized protein</fullName>
    </submittedName>
</protein>
<name>A0AA36G5W7_9BILA</name>
<reference evidence="2" key="1">
    <citation type="submission" date="2023-06" db="EMBL/GenBank/DDBJ databases">
        <authorList>
            <person name="Delattre M."/>
        </authorList>
    </citation>
    <scope>NUCLEOTIDE SEQUENCE</scope>
    <source>
        <strain evidence="2">AF72</strain>
    </source>
</reference>
<organism evidence="2 3">
    <name type="scientific">Mesorhabditis spiculigera</name>
    <dbReference type="NCBI Taxonomy" id="96644"/>
    <lineage>
        <taxon>Eukaryota</taxon>
        <taxon>Metazoa</taxon>
        <taxon>Ecdysozoa</taxon>
        <taxon>Nematoda</taxon>
        <taxon>Chromadorea</taxon>
        <taxon>Rhabditida</taxon>
        <taxon>Rhabditina</taxon>
        <taxon>Rhabditomorpha</taxon>
        <taxon>Rhabditoidea</taxon>
        <taxon>Rhabditidae</taxon>
        <taxon>Mesorhabditinae</taxon>
        <taxon>Mesorhabditis</taxon>
    </lineage>
</organism>
<feature type="transmembrane region" description="Helical" evidence="1">
    <location>
        <begin position="459"/>
        <end position="477"/>
    </location>
</feature>
<feature type="transmembrane region" description="Helical" evidence="1">
    <location>
        <begin position="16"/>
        <end position="36"/>
    </location>
</feature>
<keyword evidence="1" id="KW-0812">Transmembrane</keyword>
<feature type="transmembrane region" description="Helical" evidence="1">
    <location>
        <begin position="201"/>
        <end position="221"/>
    </location>
</feature>
<dbReference type="EMBL" id="CATQJA010002647">
    <property type="protein sequence ID" value="CAJ0576944.1"/>
    <property type="molecule type" value="Genomic_DNA"/>
</dbReference>
<feature type="transmembrane region" description="Helical" evidence="1">
    <location>
        <begin position="57"/>
        <end position="76"/>
    </location>
</feature>
<accession>A0AA36G5W7</accession>
<keyword evidence="1" id="KW-0472">Membrane</keyword>
<dbReference type="AlphaFoldDB" id="A0AA36G5W7"/>
<dbReference type="InterPro" id="IPR053220">
    <property type="entry name" value="Nematode_rcpt-like_serp_H"/>
</dbReference>
<feature type="transmembrane region" description="Helical" evidence="1">
    <location>
        <begin position="307"/>
        <end position="326"/>
    </location>
</feature>
<dbReference type="Proteomes" id="UP001177023">
    <property type="component" value="Unassembled WGS sequence"/>
</dbReference>
<gene>
    <name evidence="2" type="ORF">MSPICULIGERA_LOCUS15225</name>
</gene>
<dbReference type="InterPro" id="IPR019429">
    <property type="entry name" value="7TM_GPCR_serpentine_rcpt_Sri"/>
</dbReference>
<dbReference type="PANTHER" id="PTHR22941:SF26">
    <property type="entry name" value="SERPENTINE RECEPTOR, CLASS H"/>
    <property type="match status" value="1"/>
</dbReference>
<dbReference type="SUPFAM" id="SSF81321">
    <property type="entry name" value="Family A G protein-coupled receptor-like"/>
    <property type="match status" value="1"/>
</dbReference>
<feature type="transmembrane region" description="Helical" evidence="1">
    <location>
        <begin position="278"/>
        <end position="300"/>
    </location>
</feature>
<dbReference type="PANTHER" id="PTHR22941">
    <property type="entry name" value="SERPENTINE RECEPTOR"/>
    <property type="match status" value="1"/>
</dbReference>
<feature type="transmembrane region" description="Helical" evidence="1">
    <location>
        <begin position="135"/>
        <end position="161"/>
    </location>
</feature>
<proteinExistence type="predicted"/>
<feature type="transmembrane region" description="Helical" evidence="1">
    <location>
        <begin position="423"/>
        <end position="447"/>
    </location>
</feature>
<feature type="transmembrane region" description="Helical" evidence="1">
    <location>
        <begin position="489"/>
        <end position="510"/>
    </location>
</feature>
<comment type="caution">
    <text evidence="2">The sequence shown here is derived from an EMBL/GenBank/DDBJ whole genome shotgun (WGS) entry which is preliminary data.</text>
</comment>
<keyword evidence="1" id="KW-1133">Transmembrane helix</keyword>
<evidence type="ECO:0000313" key="3">
    <source>
        <dbReference type="Proteomes" id="UP001177023"/>
    </source>
</evidence>
<dbReference type="InterPro" id="IPR019422">
    <property type="entry name" value="7TM_GPCR_serpentine_rcpt_Srh"/>
</dbReference>
<feature type="transmembrane region" description="Helical" evidence="1">
    <location>
        <begin position="96"/>
        <end position="115"/>
    </location>
</feature>
<evidence type="ECO:0000256" key="1">
    <source>
        <dbReference type="SAM" id="Phobius"/>
    </source>
</evidence>
<evidence type="ECO:0000313" key="2">
    <source>
        <dbReference type="EMBL" id="CAJ0576944.1"/>
    </source>
</evidence>
<feature type="transmembrane region" description="Helical" evidence="1">
    <location>
        <begin position="382"/>
        <end position="403"/>
    </location>
</feature>
<feature type="transmembrane region" description="Helical" evidence="1">
    <location>
        <begin position="242"/>
        <end position="266"/>
    </location>
</feature>
<feature type="transmembrane region" description="Helical" evidence="1">
    <location>
        <begin position="346"/>
        <end position="370"/>
    </location>
</feature>
<feature type="non-terminal residue" evidence="2">
    <location>
        <position position="1"/>
    </location>
</feature>
<dbReference type="Pfam" id="PF10318">
    <property type="entry name" value="7TM_GPCR_Srh"/>
    <property type="match status" value="2"/>
</dbReference>